<organism evidence="2 3">
    <name type="scientific">Arachis hypogaea</name>
    <name type="common">Peanut</name>
    <dbReference type="NCBI Taxonomy" id="3818"/>
    <lineage>
        <taxon>Eukaryota</taxon>
        <taxon>Viridiplantae</taxon>
        <taxon>Streptophyta</taxon>
        <taxon>Embryophyta</taxon>
        <taxon>Tracheophyta</taxon>
        <taxon>Spermatophyta</taxon>
        <taxon>Magnoliopsida</taxon>
        <taxon>eudicotyledons</taxon>
        <taxon>Gunneridae</taxon>
        <taxon>Pentapetalae</taxon>
        <taxon>rosids</taxon>
        <taxon>fabids</taxon>
        <taxon>Fabales</taxon>
        <taxon>Fabaceae</taxon>
        <taxon>Papilionoideae</taxon>
        <taxon>50 kb inversion clade</taxon>
        <taxon>dalbergioids sensu lato</taxon>
        <taxon>Dalbergieae</taxon>
        <taxon>Pterocarpus clade</taxon>
        <taxon>Arachis</taxon>
    </lineage>
</organism>
<dbReference type="PANTHER" id="PTHR46033:SF8">
    <property type="entry name" value="PROTEIN MAINTENANCE OF MERISTEMS-LIKE"/>
    <property type="match status" value="1"/>
</dbReference>
<dbReference type="InterPro" id="IPR044824">
    <property type="entry name" value="MAIN-like"/>
</dbReference>
<dbReference type="Pfam" id="PF10536">
    <property type="entry name" value="PMD"/>
    <property type="match status" value="1"/>
</dbReference>
<gene>
    <name evidence="2" type="ORF">Ahy_B06g082286</name>
</gene>
<evidence type="ECO:0000259" key="1">
    <source>
        <dbReference type="Pfam" id="PF10536"/>
    </source>
</evidence>
<dbReference type="PANTHER" id="PTHR46033">
    <property type="entry name" value="PROTEIN MAIN-LIKE 2"/>
    <property type="match status" value="1"/>
</dbReference>
<keyword evidence="3" id="KW-1185">Reference proteome</keyword>
<name>A0A444YN67_ARAHY</name>
<dbReference type="EMBL" id="SDMP01000016">
    <property type="protein sequence ID" value="RYR03375.1"/>
    <property type="molecule type" value="Genomic_DNA"/>
</dbReference>
<reference evidence="2 3" key="1">
    <citation type="submission" date="2019-01" db="EMBL/GenBank/DDBJ databases">
        <title>Sequencing of cultivated peanut Arachis hypogaea provides insights into genome evolution and oil improvement.</title>
        <authorList>
            <person name="Chen X."/>
        </authorList>
    </citation>
    <scope>NUCLEOTIDE SEQUENCE [LARGE SCALE GENOMIC DNA]</scope>
    <source>
        <strain evidence="3">cv. Fuhuasheng</strain>
        <tissue evidence="2">Leaves</tissue>
    </source>
</reference>
<evidence type="ECO:0000313" key="3">
    <source>
        <dbReference type="Proteomes" id="UP000289738"/>
    </source>
</evidence>
<proteinExistence type="predicted"/>
<dbReference type="GO" id="GO:0010073">
    <property type="term" value="P:meristem maintenance"/>
    <property type="evidence" value="ECO:0007669"/>
    <property type="project" value="InterPro"/>
</dbReference>
<dbReference type="AlphaFoldDB" id="A0A444YN67"/>
<dbReference type="Proteomes" id="UP000289738">
    <property type="component" value="Chromosome B06"/>
</dbReference>
<dbReference type="InterPro" id="IPR019557">
    <property type="entry name" value="AminoTfrase-like_pln_mobile"/>
</dbReference>
<accession>A0A444YN67</accession>
<feature type="domain" description="Aminotransferase-like plant mobile" evidence="1">
    <location>
        <begin position="9"/>
        <end position="193"/>
    </location>
</feature>
<sequence>MILWKEIEIYDLIQLSKNSYTVNSGLMGGALYFWNETSHNFYIPYGMITPTLLDVAAITDLPPLGGKILTTTKSTTGVKYAIDISSTTYQSFILNNRGQDEAPVSDNEHIAFLLYWLSGVVFCTQSIQVEVTYLPLAIMLAEGRKLCLAKLFLTRLYLTLDWITDLMREKKRITNVDGPVWFFQLWLSSIFESELQQRLTQKGPTDSVIAGHRLLNLVFPDKLMASHDKMKHFFCAFITYQRKTTTSI</sequence>
<protein>
    <recommendedName>
        <fullName evidence="1">Aminotransferase-like plant mobile domain-containing protein</fullName>
    </recommendedName>
</protein>
<dbReference type="STRING" id="3818.A0A444YN67"/>
<evidence type="ECO:0000313" key="2">
    <source>
        <dbReference type="EMBL" id="RYR03375.1"/>
    </source>
</evidence>
<comment type="caution">
    <text evidence="2">The sequence shown here is derived from an EMBL/GenBank/DDBJ whole genome shotgun (WGS) entry which is preliminary data.</text>
</comment>